<keyword evidence="3" id="KW-1185">Reference proteome</keyword>
<dbReference type="Proteomes" id="UP001054889">
    <property type="component" value="Unassembled WGS sequence"/>
</dbReference>
<evidence type="ECO:0000313" key="3">
    <source>
        <dbReference type="Proteomes" id="UP001054889"/>
    </source>
</evidence>
<accession>A0AAV5EPB1</accession>
<reference evidence="2" key="2">
    <citation type="submission" date="2021-12" db="EMBL/GenBank/DDBJ databases">
        <title>Resequencing data analysis of finger millet.</title>
        <authorList>
            <person name="Hatakeyama M."/>
            <person name="Aluri S."/>
            <person name="Balachadran M.T."/>
            <person name="Sivarajan S.R."/>
            <person name="Poveda L."/>
            <person name="Shimizu-Inatsugi R."/>
            <person name="Schlapbach R."/>
            <person name="Sreeman S.M."/>
            <person name="Shimizu K.K."/>
        </authorList>
    </citation>
    <scope>NUCLEOTIDE SEQUENCE</scope>
</reference>
<organism evidence="2 3">
    <name type="scientific">Eleusine coracana subsp. coracana</name>
    <dbReference type="NCBI Taxonomy" id="191504"/>
    <lineage>
        <taxon>Eukaryota</taxon>
        <taxon>Viridiplantae</taxon>
        <taxon>Streptophyta</taxon>
        <taxon>Embryophyta</taxon>
        <taxon>Tracheophyta</taxon>
        <taxon>Spermatophyta</taxon>
        <taxon>Magnoliopsida</taxon>
        <taxon>Liliopsida</taxon>
        <taxon>Poales</taxon>
        <taxon>Poaceae</taxon>
        <taxon>PACMAD clade</taxon>
        <taxon>Chloridoideae</taxon>
        <taxon>Cynodonteae</taxon>
        <taxon>Eleusininae</taxon>
        <taxon>Eleusine</taxon>
    </lineage>
</organism>
<evidence type="ECO:0000313" key="2">
    <source>
        <dbReference type="EMBL" id="GJN25194.1"/>
    </source>
</evidence>
<name>A0AAV5EPB1_ELECO</name>
<proteinExistence type="predicted"/>
<reference evidence="2" key="1">
    <citation type="journal article" date="2018" name="DNA Res.">
        <title>Multiple hybrid de novo genome assembly of finger millet, an orphan allotetraploid crop.</title>
        <authorList>
            <person name="Hatakeyama M."/>
            <person name="Aluri S."/>
            <person name="Balachadran M.T."/>
            <person name="Sivarajan S.R."/>
            <person name="Patrignani A."/>
            <person name="Gruter S."/>
            <person name="Poveda L."/>
            <person name="Shimizu-Inatsugi R."/>
            <person name="Baeten J."/>
            <person name="Francoijs K.J."/>
            <person name="Nataraja K.N."/>
            <person name="Reddy Y.A.N."/>
            <person name="Phadnis S."/>
            <person name="Ravikumar R.L."/>
            <person name="Schlapbach R."/>
            <person name="Sreeman S.M."/>
            <person name="Shimizu K.K."/>
        </authorList>
    </citation>
    <scope>NUCLEOTIDE SEQUENCE</scope>
</reference>
<sequence length="163" mass="18106">MLLSQKSEVLHEPAAIAGDVLDERPDKRRKSDTSHQPPIAASLWAAVHPDILDIVLPQTAAPELCPAAIPESEPPERLAAQRSQGLEKYEICHVLLPEASTDKIRCYLRPWLRNYLSHLCHLGHQSGNKCHLLALKLCLSSDNLHHLPSVLRDTLNKVSKPSC</sequence>
<feature type="region of interest" description="Disordered" evidence="1">
    <location>
        <begin position="1"/>
        <end position="36"/>
    </location>
</feature>
<comment type="caution">
    <text evidence="2">The sequence shown here is derived from an EMBL/GenBank/DDBJ whole genome shotgun (WGS) entry which is preliminary data.</text>
</comment>
<dbReference type="EMBL" id="BQKI01000078">
    <property type="protein sequence ID" value="GJN25194.1"/>
    <property type="molecule type" value="Genomic_DNA"/>
</dbReference>
<feature type="compositionally biased region" description="Basic and acidic residues" evidence="1">
    <location>
        <begin position="21"/>
        <end position="33"/>
    </location>
</feature>
<dbReference type="AlphaFoldDB" id="A0AAV5EPB1"/>
<protein>
    <submittedName>
        <fullName evidence="2">Uncharacterized protein</fullName>
    </submittedName>
</protein>
<evidence type="ECO:0000256" key="1">
    <source>
        <dbReference type="SAM" id="MobiDB-lite"/>
    </source>
</evidence>
<gene>
    <name evidence="2" type="primary">gb12992</name>
    <name evidence="2" type="ORF">PR202_gb12992</name>
</gene>